<evidence type="ECO:0000256" key="8">
    <source>
        <dbReference type="ARBA" id="ARBA00022692"/>
    </source>
</evidence>
<dbReference type="SMART" id="SM00220">
    <property type="entry name" value="S_TKc"/>
    <property type="match status" value="1"/>
</dbReference>
<evidence type="ECO:0000256" key="14">
    <source>
        <dbReference type="ARBA" id="ARBA00022989"/>
    </source>
</evidence>
<keyword evidence="12" id="KW-0418">Kinase</keyword>
<dbReference type="GO" id="GO:0030246">
    <property type="term" value="F:carbohydrate binding"/>
    <property type="evidence" value="ECO:0007669"/>
    <property type="project" value="UniProtKB-KW"/>
</dbReference>
<keyword evidence="9 21" id="KW-0732">Signal</keyword>
<dbReference type="PROSITE" id="PS00107">
    <property type="entry name" value="PROTEIN_KINASE_ATP"/>
    <property type="match status" value="1"/>
</dbReference>
<dbReference type="FunFam" id="2.60.120.200:FF:000238">
    <property type="entry name" value="Os04g0141400 protein"/>
    <property type="match status" value="1"/>
</dbReference>
<keyword evidence="8 20" id="KW-0812">Transmembrane</keyword>
<feature type="region of interest" description="Disordered" evidence="19">
    <location>
        <begin position="701"/>
        <end position="731"/>
    </location>
</feature>
<keyword evidence="10" id="KW-0430">Lectin</keyword>
<reference evidence="24" key="2">
    <citation type="submission" date="2013-12" db="EMBL/GenBank/DDBJ databases">
        <authorList>
            <person name="Yu Y."/>
            <person name="Lee S."/>
            <person name="de Baynast K."/>
            <person name="Wissotski M."/>
            <person name="Liu L."/>
            <person name="Talag J."/>
            <person name="Goicoechea J."/>
            <person name="Angelova A."/>
            <person name="Jetty R."/>
            <person name="Kudrna D."/>
            <person name="Golser W."/>
            <person name="Rivera L."/>
            <person name="Zhang J."/>
            <person name="Wing R."/>
        </authorList>
    </citation>
    <scope>NUCLEOTIDE SEQUENCE</scope>
</reference>
<dbReference type="GO" id="GO:0002229">
    <property type="term" value="P:defense response to oomycetes"/>
    <property type="evidence" value="ECO:0007669"/>
    <property type="project" value="UniProtKB-ARBA"/>
</dbReference>
<evidence type="ECO:0000256" key="15">
    <source>
        <dbReference type="ARBA" id="ARBA00023136"/>
    </source>
</evidence>
<dbReference type="InterPro" id="IPR000719">
    <property type="entry name" value="Prot_kinase_dom"/>
</dbReference>
<evidence type="ECO:0000256" key="10">
    <source>
        <dbReference type="ARBA" id="ARBA00022734"/>
    </source>
</evidence>
<evidence type="ECO:0000256" key="19">
    <source>
        <dbReference type="SAM" id="MobiDB-lite"/>
    </source>
</evidence>
<feature type="signal peptide" evidence="21">
    <location>
        <begin position="1"/>
        <end position="32"/>
    </location>
</feature>
<evidence type="ECO:0000256" key="4">
    <source>
        <dbReference type="ARBA" id="ARBA00012513"/>
    </source>
</evidence>
<dbReference type="PANTHER" id="PTHR27007">
    <property type="match status" value="1"/>
</dbReference>
<dbReference type="PROSITE" id="PS00307">
    <property type="entry name" value="LECTIN_LEGUME_BETA"/>
    <property type="match status" value="1"/>
</dbReference>
<evidence type="ECO:0000256" key="20">
    <source>
        <dbReference type="SAM" id="Phobius"/>
    </source>
</evidence>
<dbReference type="STRING" id="77586.A0A0D9W377"/>
<dbReference type="CDD" id="cd14066">
    <property type="entry name" value="STKc_IRAK"/>
    <property type="match status" value="1"/>
</dbReference>
<evidence type="ECO:0000256" key="7">
    <source>
        <dbReference type="ARBA" id="ARBA00022679"/>
    </source>
</evidence>
<name>A0A0D9W377_9ORYZ</name>
<organism evidence="23 24">
    <name type="scientific">Leersia perrieri</name>
    <dbReference type="NCBI Taxonomy" id="77586"/>
    <lineage>
        <taxon>Eukaryota</taxon>
        <taxon>Viridiplantae</taxon>
        <taxon>Streptophyta</taxon>
        <taxon>Embryophyta</taxon>
        <taxon>Tracheophyta</taxon>
        <taxon>Spermatophyta</taxon>
        <taxon>Magnoliopsida</taxon>
        <taxon>Liliopsida</taxon>
        <taxon>Poales</taxon>
        <taxon>Poaceae</taxon>
        <taxon>BOP clade</taxon>
        <taxon>Oryzoideae</taxon>
        <taxon>Oryzeae</taxon>
        <taxon>Oryzinae</taxon>
        <taxon>Leersia</taxon>
    </lineage>
</organism>
<dbReference type="Pfam" id="PF00069">
    <property type="entry name" value="Pkinase"/>
    <property type="match status" value="1"/>
</dbReference>
<feature type="domain" description="Protein kinase" evidence="22">
    <location>
        <begin position="369"/>
        <end position="664"/>
    </location>
</feature>
<dbReference type="Proteomes" id="UP000032180">
    <property type="component" value="Chromosome 4"/>
</dbReference>
<comment type="similarity">
    <text evidence="2">In the N-terminal section; belongs to the leguminous lectin family.</text>
</comment>
<dbReference type="Pfam" id="PF00139">
    <property type="entry name" value="Lectin_legB"/>
    <property type="match status" value="1"/>
</dbReference>
<keyword evidence="11 18" id="KW-0547">Nucleotide-binding</keyword>
<dbReference type="InterPro" id="IPR017441">
    <property type="entry name" value="Protein_kinase_ATP_BS"/>
</dbReference>
<dbReference type="GO" id="GO:0005524">
    <property type="term" value="F:ATP binding"/>
    <property type="evidence" value="ECO:0007669"/>
    <property type="project" value="UniProtKB-UniRule"/>
</dbReference>
<keyword evidence="24" id="KW-1185">Reference proteome</keyword>
<dbReference type="eggNOG" id="ENOG502QTX3">
    <property type="taxonomic scope" value="Eukaryota"/>
</dbReference>
<dbReference type="SUPFAM" id="SSF49899">
    <property type="entry name" value="Concanavalin A-like lectins/glucanases"/>
    <property type="match status" value="1"/>
</dbReference>
<dbReference type="Gene3D" id="3.30.200.20">
    <property type="entry name" value="Phosphorylase Kinase, domain 1"/>
    <property type="match status" value="1"/>
</dbReference>
<comment type="similarity">
    <text evidence="3">In the C-terminal section; belongs to the protein kinase superfamily. Ser/Thr protein kinase family.</text>
</comment>
<evidence type="ECO:0000256" key="16">
    <source>
        <dbReference type="ARBA" id="ARBA00023170"/>
    </source>
</evidence>
<keyword evidence="17" id="KW-0325">Glycoprotein</keyword>
<evidence type="ECO:0000256" key="21">
    <source>
        <dbReference type="SAM" id="SignalP"/>
    </source>
</evidence>
<dbReference type="FunFam" id="1.10.510.10:FF:000240">
    <property type="entry name" value="Lectin-domain containing receptor kinase A4.3"/>
    <property type="match status" value="1"/>
</dbReference>
<feature type="transmembrane region" description="Helical" evidence="20">
    <location>
        <begin position="298"/>
        <end position="321"/>
    </location>
</feature>
<evidence type="ECO:0000259" key="22">
    <source>
        <dbReference type="PROSITE" id="PS50011"/>
    </source>
</evidence>
<evidence type="ECO:0000256" key="6">
    <source>
        <dbReference type="ARBA" id="ARBA00022527"/>
    </source>
</evidence>
<dbReference type="InterPro" id="IPR013320">
    <property type="entry name" value="ConA-like_dom_sf"/>
</dbReference>
<feature type="compositionally biased region" description="Acidic residues" evidence="19">
    <location>
        <begin position="332"/>
        <end position="347"/>
    </location>
</feature>
<feature type="region of interest" description="Disordered" evidence="19">
    <location>
        <begin position="327"/>
        <end position="355"/>
    </location>
</feature>
<evidence type="ECO:0000256" key="9">
    <source>
        <dbReference type="ARBA" id="ARBA00022729"/>
    </source>
</evidence>
<dbReference type="Gene3D" id="1.10.510.10">
    <property type="entry name" value="Transferase(Phosphotransferase) domain 1"/>
    <property type="match status" value="1"/>
</dbReference>
<evidence type="ECO:0000256" key="13">
    <source>
        <dbReference type="ARBA" id="ARBA00022840"/>
    </source>
</evidence>
<feature type="binding site" evidence="18">
    <location>
        <position position="398"/>
    </location>
    <ligand>
        <name>ATP</name>
        <dbReference type="ChEBI" id="CHEBI:30616"/>
    </ligand>
</feature>
<keyword evidence="6" id="KW-0723">Serine/threonine-protein kinase</keyword>
<evidence type="ECO:0000256" key="5">
    <source>
        <dbReference type="ARBA" id="ARBA00022475"/>
    </source>
</evidence>
<evidence type="ECO:0000313" key="24">
    <source>
        <dbReference type="Proteomes" id="UP000032180"/>
    </source>
</evidence>
<keyword evidence="5" id="KW-1003">Cell membrane</keyword>
<feature type="compositionally biased region" description="Polar residues" evidence="19">
    <location>
        <begin position="703"/>
        <end position="712"/>
    </location>
</feature>
<keyword evidence="16" id="KW-0675">Receptor</keyword>
<keyword evidence="14 20" id="KW-1133">Transmembrane helix</keyword>
<dbReference type="GO" id="GO:0004674">
    <property type="term" value="F:protein serine/threonine kinase activity"/>
    <property type="evidence" value="ECO:0007669"/>
    <property type="project" value="UniProtKB-KW"/>
</dbReference>
<keyword evidence="7" id="KW-0808">Transferase</keyword>
<dbReference type="GO" id="GO:0005886">
    <property type="term" value="C:plasma membrane"/>
    <property type="evidence" value="ECO:0007669"/>
    <property type="project" value="UniProtKB-SubCell"/>
</dbReference>
<dbReference type="PROSITE" id="PS50011">
    <property type="entry name" value="PROTEIN_KINASE_DOM"/>
    <property type="match status" value="1"/>
</dbReference>
<feature type="chain" id="PRO_5002348333" description="non-specific serine/threonine protein kinase" evidence="21">
    <location>
        <begin position="33"/>
        <end position="731"/>
    </location>
</feature>
<reference evidence="23" key="3">
    <citation type="submission" date="2015-04" db="UniProtKB">
        <authorList>
            <consortium name="EnsemblPlants"/>
        </authorList>
    </citation>
    <scope>IDENTIFICATION</scope>
</reference>
<dbReference type="InterPro" id="IPR011009">
    <property type="entry name" value="Kinase-like_dom_sf"/>
</dbReference>
<dbReference type="HOGENOM" id="CLU_000288_62_6_1"/>
<dbReference type="InterPro" id="IPR019825">
    <property type="entry name" value="Lectin_legB_Mn/Ca_BS"/>
</dbReference>
<dbReference type="EnsemblPlants" id="LPERR04G04300.1">
    <property type="protein sequence ID" value="LPERR04G04300.1"/>
    <property type="gene ID" value="LPERR04G04300"/>
</dbReference>
<dbReference type="InterPro" id="IPR050528">
    <property type="entry name" value="L-type_Lectin-RKs"/>
</dbReference>
<proteinExistence type="inferred from homology"/>
<protein>
    <recommendedName>
        <fullName evidence="4">non-specific serine/threonine protein kinase</fullName>
        <ecNumber evidence="4">2.7.11.1</ecNumber>
    </recommendedName>
</protein>
<sequence>MAAVLNPWSCSSSSTPQLQLLLLFHFLVVVPATSLNFSYDHTFTTNDFRQEDDAMVIAGRIELLGVEFTERGRGRALYQQPMQLWDEATGEEASFEASFNFTITSATGKNSSQAGHGMAFFLAPFMPDFPQDCYDGCLGLLDKSLTATSGAGAMGNASGAARFVAVEFDTHKDAWDPSPRHVGVDVDNVDSLSREDYVVVLPDDSLVDAGVLSATVAYDGGARRLNVTLAGDGATYRRLSAAIHLRSLLPEQVAVGFSAATSDEFTSNHTVLSCKFSSTLPTRTPSATSPPSSKPAHLIAATAAAGAAVLLLLAVSIFVLIRRRNGSGNGSDGDESSLIDSSGDGEFESGSTGPRRIPYAHLAAATRDFAEDGKLGQGGSGSVYGGHVTEMGRDVAIKVFTRGASMEGRKEYRSEVTVISRLRHRNLVQLIGWCHGRRRLLLVYELVRNGSLDGYLYDGKEETLTWPIRYHIILGLASAVQYLHQEWDQCVVHGDIKPSNIMLDESFNAKLGDFGLARLIDHGMSLQTMTAVAGTPGYLDPECVITGRASAESDMYSFGVVLLEVVCGRRPMIVAPRASADDDDGDGEGQGQVFRLVEWAWELYGRGATEALADARLGGEFDRWEMARVVGVGLWCAHPDPKARPGIRQAAEALQSRKFRMPVLPPRMPVAVYLQPFETSTMKYYSDLSMSSVVSDSEAVGYSSASRTTVTQSSGCSLPPGPLGDSSSPRE</sequence>
<dbReference type="FunFam" id="3.30.200.20:FF:000883">
    <property type="entry name" value="OSJNBb0096E05.1 protein"/>
    <property type="match status" value="1"/>
</dbReference>
<evidence type="ECO:0000256" key="12">
    <source>
        <dbReference type="ARBA" id="ARBA00022777"/>
    </source>
</evidence>
<dbReference type="AlphaFoldDB" id="A0A0D9W377"/>
<dbReference type="InterPro" id="IPR001220">
    <property type="entry name" value="Legume_lectin_dom"/>
</dbReference>
<dbReference type="Gene3D" id="2.60.120.200">
    <property type="match status" value="1"/>
</dbReference>
<dbReference type="Gramene" id="LPERR04G04300.1">
    <property type="protein sequence ID" value="LPERR04G04300.1"/>
    <property type="gene ID" value="LPERR04G04300"/>
</dbReference>
<evidence type="ECO:0000256" key="3">
    <source>
        <dbReference type="ARBA" id="ARBA00010217"/>
    </source>
</evidence>
<dbReference type="InterPro" id="IPR008271">
    <property type="entry name" value="Ser/Thr_kinase_AS"/>
</dbReference>
<comment type="subcellular location">
    <subcellularLocation>
        <location evidence="1">Cell membrane</location>
        <topology evidence="1">Single-pass type I membrane protein</topology>
    </subcellularLocation>
</comment>
<evidence type="ECO:0000256" key="2">
    <source>
        <dbReference type="ARBA" id="ARBA00008536"/>
    </source>
</evidence>
<evidence type="ECO:0000256" key="11">
    <source>
        <dbReference type="ARBA" id="ARBA00022741"/>
    </source>
</evidence>
<dbReference type="CDD" id="cd06899">
    <property type="entry name" value="lectin_legume_LecRK_Arcelin_ConA"/>
    <property type="match status" value="1"/>
</dbReference>
<keyword evidence="13 18" id="KW-0067">ATP-binding</keyword>
<evidence type="ECO:0000313" key="23">
    <source>
        <dbReference type="EnsemblPlants" id="LPERR04G04300.1"/>
    </source>
</evidence>
<dbReference type="PROSITE" id="PS00108">
    <property type="entry name" value="PROTEIN_KINASE_ST"/>
    <property type="match status" value="1"/>
</dbReference>
<reference evidence="23 24" key="1">
    <citation type="submission" date="2012-08" db="EMBL/GenBank/DDBJ databases">
        <title>Oryza genome evolution.</title>
        <authorList>
            <person name="Wing R.A."/>
        </authorList>
    </citation>
    <scope>NUCLEOTIDE SEQUENCE</scope>
</reference>
<dbReference type="SUPFAM" id="SSF56112">
    <property type="entry name" value="Protein kinase-like (PK-like)"/>
    <property type="match status" value="1"/>
</dbReference>
<dbReference type="EC" id="2.7.11.1" evidence="4"/>
<evidence type="ECO:0000256" key="17">
    <source>
        <dbReference type="ARBA" id="ARBA00023180"/>
    </source>
</evidence>
<feature type="compositionally biased region" description="Low complexity" evidence="19">
    <location>
        <begin position="713"/>
        <end position="731"/>
    </location>
</feature>
<keyword evidence="15 20" id="KW-0472">Membrane</keyword>
<evidence type="ECO:0000256" key="18">
    <source>
        <dbReference type="PROSITE-ProRule" id="PRU10141"/>
    </source>
</evidence>
<accession>A0A0D9W377</accession>
<evidence type="ECO:0000256" key="1">
    <source>
        <dbReference type="ARBA" id="ARBA00004251"/>
    </source>
</evidence>